<gene>
    <name evidence="11" type="ORF">ACH3VR_04370</name>
</gene>
<keyword evidence="7 10" id="KW-1133">Transmembrane helix</keyword>
<dbReference type="EMBL" id="JBIQWL010000001">
    <property type="protein sequence ID" value="MFH8249586.1"/>
    <property type="molecule type" value="Genomic_DNA"/>
</dbReference>
<dbReference type="RefSeq" id="WP_396639520.1">
    <property type="nucleotide sequence ID" value="NZ_JBIQWL010000001.1"/>
</dbReference>
<evidence type="ECO:0000256" key="3">
    <source>
        <dbReference type="ARBA" id="ARBA00022475"/>
    </source>
</evidence>
<evidence type="ECO:0000256" key="1">
    <source>
        <dbReference type="ARBA" id="ARBA00004141"/>
    </source>
</evidence>
<dbReference type="PANTHER" id="PTHR37468:SF1">
    <property type="entry name" value="SULFATE TRANSPORTER CYSZ"/>
    <property type="match status" value="1"/>
</dbReference>
<keyword evidence="4" id="KW-0997">Cell inner membrane</keyword>
<protein>
    <submittedName>
        <fullName evidence="11">EI24 domain-containing protein</fullName>
    </submittedName>
</protein>
<feature type="transmembrane region" description="Helical" evidence="10">
    <location>
        <begin position="136"/>
        <end position="153"/>
    </location>
</feature>
<keyword evidence="2" id="KW-0813">Transport</keyword>
<evidence type="ECO:0000313" key="12">
    <source>
        <dbReference type="Proteomes" id="UP001610861"/>
    </source>
</evidence>
<keyword evidence="8" id="KW-0764">Sulfate transport</keyword>
<dbReference type="InterPro" id="IPR050480">
    <property type="entry name" value="CysZ-like"/>
</dbReference>
<keyword evidence="5" id="KW-0028">Amino-acid biosynthesis</keyword>
<evidence type="ECO:0000313" key="11">
    <source>
        <dbReference type="EMBL" id="MFH8249586.1"/>
    </source>
</evidence>
<evidence type="ECO:0000256" key="4">
    <source>
        <dbReference type="ARBA" id="ARBA00022519"/>
    </source>
</evidence>
<dbReference type="InterPro" id="IPR059112">
    <property type="entry name" value="CysZ/EI24"/>
</dbReference>
<evidence type="ECO:0000256" key="6">
    <source>
        <dbReference type="ARBA" id="ARBA00022692"/>
    </source>
</evidence>
<sequence length="246" mass="26073">MRQFLRGVGFLLRGFTWWRRRPGAMLLGLVPAAIVGLFFVAALTALGFALPGLTSGATPFADGWVPFWRDFLRFGVGAALFGGALFVAIVSFTALTLVVGDPFYERISRTVERDLGGPVPDVDYPFWRSVVDGLSLIGRGILVALLAALLGFIPVVGGFVGAATGVVLTGWLLADELTSRALTARGLTRAQRRALVRGRRTRALGFGVATQLFFLIPLGAIVVMPAAVAGSTELARSLLAEVDASP</sequence>
<accession>A0ABW7Q4L8</accession>
<proteinExistence type="predicted"/>
<comment type="subcellular location">
    <subcellularLocation>
        <location evidence="1">Membrane</location>
        <topology evidence="1">Multi-pass membrane protein</topology>
    </subcellularLocation>
</comment>
<evidence type="ECO:0000256" key="10">
    <source>
        <dbReference type="SAM" id="Phobius"/>
    </source>
</evidence>
<keyword evidence="3" id="KW-1003">Cell membrane</keyword>
<evidence type="ECO:0000256" key="9">
    <source>
        <dbReference type="ARBA" id="ARBA00023136"/>
    </source>
</evidence>
<keyword evidence="6 10" id="KW-0812">Transmembrane</keyword>
<dbReference type="PANTHER" id="PTHR37468">
    <property type="entry name" value="SULFATE TRANSPORTER CYSZ"/>
    <property type="match status" value="1"/>
</dbReference>
<dbReference type="Pfam" id="PF07264">
    <property type="entry name" value="EI24"/>
    <property type="match status" value="1"/>
</dbReference>
<name>A0ABW7Q4L8_9MICO</name>
<evidence type="ECO:0000256" key="7">
    <source>
        <dbReference type="ARBA" id="ARBA00022989"/>
    </source>
</evidence>
<feature type="transmembrane region" description="Helical" evidence="10">
    <location>
        <begin position="71"/>
        <end position="99"/>
    </location>
</feature>
<evidence type="ECO:0000256" key="2">
    <source>
        <dbReference type="ARBA" id="ARBA00022448"/>
    </source>
</evidence>
<reference evidence="11 12" key="1">
    <citation type="submission" date="2024-09" db="EMBL/GenBank/DDBJ databases">
        <authorList>
            <person name="Pan X."/>
        </authorList>
    </citation>
    <scope>NUCLEOTIDE SEQUENCE [LARGE SCALE GENOMIC DNA]</scope>
    <source>
        <strain evidence="11 12">B2969</strain>
    </source>
</reference>
<feature type="transmembrane region" description="Helical" evidence="10">
    <location>
        <begin position="159"/>
        <end position="182"/>
    </location>
</feature>
<organism evidence="11 12">
    <name type="scientific">Microbacterium alkaliflavum</name>
    <dbReference type="NCBI Taxonomy" id="3248839"/>
    <lineage>
        <taxon>Bacteria</taxon>
        <taxon>Bacillati</taxon>
        <taxon>Actinomycetota</taxon>
        <taxon>Actinomycetes</taxon>
        <taxon>Micrococcales</taxon>
        <taxon>Microbacteriaceae</taxon>
        <taxon>Microbacterium</taxon>
    </lineage>
</organism>
<evidence type="ECO:0000256" key="5">
    <source>
        <dbReference type="ARBA" id="ARBA00022605"/>
    </source>
</evidence>
<comment type="caution">
    <text evidence="11">The sequence shown here is derived from an EMBL/GenBank/DDBJ whole genome shotgun (WGS) entry which is preliminary data.</text>
</comment>
<keyword evidence="12" id="KW-1185">Reference proteome</keyword>
<feature type="transmembrane region" description="Helical" evidence="10">
    <location>
        <begin position="203"/>
        <end position="228"/>
    </location>
</feature>
<evidence type="ECO:0000256" key="8">
    <source>
        <dbReference type="ARBA" id="ARBA00023032"/>
    </source>
</evidence>
<dbReference type="Proteomes" id="UP001610861">
    <property type="component" value="Unassembled WGS sequence"/>
</dbReference>
<keyword evidence="9 10" id="KW-0472">Membrane</keyword>
<feature type="transmembrane region" description="Helical" evidence="10">
    <location>
        <begin position="26"/>
        <end position="51"/>
    </location>
</feature>